<dbReference type="PANTHER" id="PTHR43861">
    <property type="entry name" value="TRANS-ACONITATE 2-METHYLTRANSFERASE-RELATED"/>
    <property type="match status" value="1"/>
</dbReference>
<protein>
    <submittedName>
        <fullName evidence="3">Putative S-adenosylmethionine-dependent methyltransferase/MSMEI_2290</fullName>
        <ecNumber evidence="3">2.1.1.-</ecNumber>
    </submittedName>
</protein>
<accession>A0A518K490</accession>
<dbReference type="GO" id="GO:0008757">
    <property type="term" value="F:S-adenosylmethionine-dependent methyltransferase activity"/>
    <property type="evidence" value="ECO:0007669"/>
    <property type="project" value="InterPro"/>
</dbReference>
<reference evidence="3 4" key="1">
    <citation type="submission" date="2019-02" db="EMBL/GenBank/DDBJ databases">
        <title>Deep-cultivation of Planctomycetes and their phenomic and genomic characterization uncovers novel biology.</title>
        <authorList>
            <person name="Wiegand S."/>
            <person name="Jogler M."/>
            <person name="Boedeker C."/>
            <person name="Pinto D."/>
            <person name="Vollmers J."/>
            <person name="Rivas-Marin E."/>
            <person name="Kohn T."/>
            <person name="Peeters S.H."/>
            <person name="Heuer A."/>
            <person name="Rast P."/>
            <person name="Oberbeckmann S."/>
            <person name="Bunk B."/>
            <person name="Jeske O."/>
            <person name="Meyerdierks A."/>
            <person name="Storesund J.E."/>
            <person name="Kallscheuer N."/>
            <person name="Luecker S."/>
            <person name="Lage O.M."/>
            <person name="Pohl T."/>
            <person name="Merkel B.J."/>
            <person name="Hornburger P."/>
            <person name="Mueller R.-W."/>
            <person name="Bruemmer F."/>
            <person name="Labrenz M."/>
            <person name="Spormann A.M."/>
            <person name="Op den Camp H."/>
            <person name="Overmann J."/>
            <person name="Amann R."/>
            <person name="Jetten M.S.M."/>
            <person name="Mascher T."/>
            <person name="Medema M.H."/>
            <person name="Devos D.P."/>
            <person name="Kaster A.-K."/>
            <person name="Ovreas L."/>
            <person name="Rohde M."/>
            <person name="Galperin M.Y."/>
            <person name="Jogler C."/>
        </authorList>
    </citation>
    <scope>NUCLEOTIDE SEQUENCE [LARGE SCALE GENOMIC DNA]</scope>
    <source>
        <strain evidence="3 4">Spa11</strain>
    </source>
</reference>
<dbReference type="EC" id="2.1.1.-" evidence="3"/>
<keyword evidence="3" id="KW-0808">Transferase</keyword>
<feature type="domain" description="Methyltransferase" evidence="2">
    <location>
        <begin position="241"/>
        <end position="356"/>
    </location>
</feature>
<dbReference type="SUPFAM" id="SSF53335">
    <property type="entry name" value="S-adenosyl-L-methionine-dependent methyltransferases"/>
    <property type="match status" value="2"/>
</dbReference>
<keyword evidence="4" id="KW-1185">Reference proteome</keyword>
<dbReference type="InterPro" id="IPR029063">
    <property type="entry name" value="SAM-dependent_MTases_sf"/>
</dbReference>
<sequence length="755" mass="85676">MDYQTTYDQYWRRPDRVGEHSFSQQGVDQVAQEVQRCVGLGKVLDVGCGHGHLVRNLNTRGCDAWGVDVSNVAVDAANETCPGRFRVGDILALPYEDNSFDCVISTDCFEHLLEKDVQPALAELHRVSRGSVYLRIALTADRDNKWHLTIQNREWWEAQCFAVGFRKHPRHFLASPFGCLDAELHRCTIVLSKLPSEANERYTIEALQDERQLHMDMSREPGRRSDAHIVRYYEAARSVRPGDRVLDAACGLGYGSTVITQNSRCASYVGVDNSDYAVDYARANFPSGADDIRFEKGSLPECLEQYDDASFDFIASFETLEHLRDPRPFLQECKRLLTPGGRLMVSVPNDWADETGVDPNPHHFHVYDWSKVLKELRDEGYRIERTVSETVSRRKENGRWTNYGYEWTEHDVEAARGKPGEWCIVLAMKSPFDVSDKAFHNSAFSEAACESPTNVMAYAEQYENPWLVPSLVTRGLRTDRKQLRRDMAQQVLDRRVPNADEAAALCVKAYTLLGDGAAWRDVEDLLQRCEPHTQSRDWDSAKPIETRWAVSLTYVGALLSLQCGQRDRAKQLFEACASLPFLCYAPILATKTVSAALRRAKLALVDHDHEAARTWFTRGVEASRLAATQDWEAIFGDLTRQPLPVFRELAEVVELGAQCMAGLTLLQGAAPGPVYYEQLDASKAADIEALLAYQKVQNDAIQWHQEQMRNLQHAAEFWHARANDKTNPVERVRKRLSRKLKKLQNALLRRPQLQG</sequence>
<name>A0A518K490_9BACT</name>
<evidence type="ECO:0000259" key="1">
    <source>
        <dbReference type="Pfam" id="PF08241"/>
    </source>
</evidence>
<dbReference type="Gene3D" id="3.40.50.150">
    <property type="entry name" value="Vaccinia Virus protein VP39"/>
    <property type="match status" value="2"/>
</dbReference>
<dbReference type="EMBL" id="CP036349">
    <property type="protein sequence ID" value="QDV72614.1"/>
    <property type="molecule type" value="Genomic_DNA"/>
</dbReference>
<evidence type="ECO:0000313" key="4">
    <source>
        <dbReference type="Proteomes" id="UP000316426"/>
    </source>
</evidence>
<proteinExistence type="predicted"/>
<dbReference type="Proteomes" id="UP000316426">
    <property type="component" value="Chromosome"/>
</dbReference>
<gene>
    <name evidence="3" type="ORF">Spa11_07940</name>
</gene>
<evidence type="ECO:0000313" key="3">
    <source>
        <dbReference type="EMBL" id="QDV72614.1"/>
    </source>
</evidence>
<dbReference type="AlphaFoldDB" id="A0A518K490"/>
<dbReference type="Pfam" id="PF08241">
    <property type="entry name" value="Methyltransf_11"/>
    <property type="match status" value="1"/>
</dbReference>
<dbReference type="KEGG" id="bmei:Spa11_07940"/>
<dbReference type="GO" id="GO:0032259">
    <property type="term" value="P:methylation"/>
    <property type="evidence" value="ECO:0007669"/>
    <property type="project" value="UniProtKB-KW"/>
</dbReference>
<dbReference type="Pfam" id="PF13847">
    <property type="entry name" value="Methyltransf_31"/>
    <property type="match status" value="1"/>
</dbReference>
<keyword evidence="3" id="KW-0489">Methyltransferase</keyword>
<feature type="domain" description="Methyltransferase type 11" evidence="1">
    <location>
        <begin position="44"/>
        <end position="129"/>
    </location>
</feature>
<dbReference type="RefSeq" id="WP_145108188.1">
    <property type="nucleotide sequence ID" value="NZ_CP036349.1"/>
</dbReference>
<dbReference type="CDD" id="cd02440">
    <property type="entry name" value="AdoMet_MTases"/>
    <property type="match status" value="2"/>
</dbReference>
<dbReference type="InterPro" id="IPR013216">
    <property type="entry name" value="Methyltransf_11"/>
</dbReference>
<dbReference type="InterPro" id="IPR025714">
    <property type="entry name" value="Methyltranfer_dom"/>
</dbReference>
<evidence type="ECO:0000259" key="2">
    <source>
        <dbReference type="Pfam" id="PF13847"/>
    </source>
</evidence>
<organism evidence="3 4">
    <name type="scientific">Botrimarina mediterranea</name>
    <dbReference type="NCBI Taxonomy" id="2528022"/>
    <lineage>
        <taxon>Bacteria</taxon>
        <taxon>Pseudomonadati</taxon>
        <taxon>Planctomycetota</taxon>
        <taxon>Planctomycetia</taxon>
        <taxon>Pirellulales</taxon>
        <taxon>Lacipirellulaceae</taxon>
        <taxon>Botrimarina</taxon>
    </lineage>
</organism>